<dbReference type="EMBL" id="CAEZXX010000066">
    <property type="protein sequence ID" value="CAB4710064.1"/>
    <property type="molecule type" value="Genomic_DNA"/>
</dbReference>
<sequence>MATPAEQRPVIDRNVHTSELPDLPQRDSRIVASLWVEAPVAIRSLGDDLGEEAGYVRRIGRFLLWRAGPAAHADARYGAVAADDLTRVVSFRLWPDGRGEGIGADGAVHDRLRTWKEALRDDA</sequence>
<reference evidence="2" key="1">
    <citation type="submission" date="2020-05" db="EMBL/GenBank/DDBJ databases">
        <authorList>
            <person name="Chiriac C."/>
            <person name="Salcher M."/>
            <person name="Ghai R."/>
            <person name="Kavagutti S V."/>
        </authorList>
    </citation>
    <scope>NUCLEOTIDE SEQUENCE</scope>
</reference>
<evidence type="ECO:0000313" key="4">
    <source>
        <dbReference type="EMBL" id="CAB5068675.1"/>
    </source>
</evidence>
<dbReference type="EMBL" id="CAFBLR010000157">
    <property type="protein sequence ID" value="CAB4881839.1"/>
    <property type="molecule type" value="Genomic_DNA"/>
</dbReference>
<name>A0A6J6V197_9ZZZZ</name>
<evidence type="ECO:0000313" key="2">
    <source>
        <dbReference type="EMBL" id="CAB4765354.1"/>
    </source>
</evidence>
<accession>A0A6J6V197</accession>
<evidence type="ECO:0000313" key="3">
    <source>
        <dbReference type="EMBL" id="CAB4881839.1"/>
    </source>
</evidence>
<dbReference type="EMBL" id="CAEZYY010000036">
    <property type="protein sequence ID" value="CAB4765354.1"/>
    <property type="molecule type" value="Genomic_DNA"/>
</dbReference>
<dbReference type="EMBL" id="CAFBQP010000153">
    <property type="protein sequence ID" value="CAB5068675.1"/>
    <property type="molecule type" value="Genomic_DNA"/>
</dbReference>
<gene>
    <name evidence="1" type="ORF">UFOPK2602_01100</name>
    <name evidence="2" type="ORF">UFOPK2806_02024</name>
    <name evidence="3" type="ORF">UFOPK3417_01442</name>
    <name evidence="4" type="ORF">UFOPK4306_02473</name>
</gene>
<dbReference type="AlphaFoldDB" id="A0A6J6V197"/>
<organism evidence="2">
    <name type="scientific">freshwater metagenome</name>
    <dbReference type="NCBI Taxonomy" id="449393"/>
    <lineage>
        <taxon>unclassified sequences</taxon>
        <taxon>metagenomes</taxon>
        <taxon>ecological metagenomes</taxon>
    </lineage>
</organism>
<proteinExistence type="predicted"/>
<evidence type="ECO:0000313" key="1">
    <source>
        <dbReference type="EMBL" id="CAB4710064.1"/>
    </source>
</evidence>
<protein>
    <submittedName>
        <fullName evidence="2">Unannotated protein</fullName>
    </submittedName>
</protein>